<feature type="domain" description="HTH luxR-type" evidence="4">
    <location>
        <begin position="156"/>
        <end position="220"/>
    </location>
</feature>
<dbReference type="PANTHER" id="PTHR44688:SF16">
    <property type="entry name" value="DNA-BINDING TRANSCRIPTIONAL ACTIVATOR DEVR_DOSR"/>
    <property type="match status" value="1"/>
</dbReference>
<dbReference type="SMART" id="SM00421">
    <property type="entry name" value="HTH_LUXR"/>
    <property type="match status" value="1"/>
</dbReference>
<comment type="caution">
    <text evidence="5">The sequence shown here is derived from an EMBL/GenBank/DDBJ whole genome shotgun (WGS) entry which is preliminary data.</text>
</comment>
<name>A0A5R8ZGV1_9PSED</name>
<evidence type="ECO:0000256" key="3">
    <source>
        <dbReference type="ARBA" id="ARBA00023163"/>
    </source>
</evidence>
<dbReference type="RefSeq" id="WP_138217295.1">
    <property type="nucleotide sequence ID" value="NZ_VAUO01000001.1"/>
</dbReference>
<evidence type="ECO:0000313" key="6">
    <source>
        <dbReference type="Proteomes" id="UP000309819"/>
    </source>
</evidence>
<keyword evidence="1" id="KW-0805">Transcription regulation</keyword>
<protein>
    <submittedName>
        <fullName evidence="5">Response regulator transcription factor</fullName>
    </submittedName>
</protein>
<reference evidence="5 6" key="1">
    <citation type="submission" date="2019-05" db="EMBL/GenBank/DDBJ databases">
        <title>Pseudomonas sp. SC006 isolated from lettuce that can produce HBGAs.</title>
        <authorList>
            <person name="Wang D."/>
            <person name="Liao N."/>
            <person name="Liu D."/>
            <person name="Zhang Z."/>
            <person name="Zou S."/>
        </authorList>
    </citation>
    <scope>NUCLEOTIDE SEQUENCE [LARGE SCALE GENOMIC DNA]</scope>
    <source>
        <strain evidence="5 6">SC006</strain>
    </source>
</reference>
<dbReference type="PRINTS" id="PR00038">
    <property type="entry name" value="HTHLUXR"/>
</dbReference>
<dbReference type="CDD" id="cd06170">
    <property type="entry name" value="LuxR_C_like"/>
    <property type="match status" value="1"/>
</dbReference>
<dbReference type="PANTHER" id="PTHR44688">
    <property type="entry name" value="DNA-BINDING TRANSCRIPTIONAL ACTIVATOR DEVR_DOSR"/>
    <property type="match status" value="1"/>
</dbReference>
<dbReference type="PROSITE" id="PS50043">
    <property type="entry name" value="HTH_LUXR_2"/>
    <property type="match status" value="1"/>
</dbReference>
<proteinExistence type="predicted"/>
<dbReference type="GO" id="GO:0006355">
    <property type="term" value="P:regulation of DNA-templated transcription"/>
    <property type="evidence" value="ECO:0007669"/>
    <property type="project" value="InterPro"/>
</dbReference>
<dbReference type="OrthoDB" id="1806906at2"/>
<dbReference type="InterPro" id="IPR036388">
    <property type="entry name" value="WH-like_DNA-bd_sf"/>
</dbReference>
<dbReference type="GO" id="GO:0003677">
    <property type="term" value="F:DNA binding"/>
    <property type="evidence" value="ECO:0007669"/>
    <property type="project" value="UniProtKB-KW"/>
</dbReference>
<evidence type="ECO:0000256" key="2">
    <source>
        <dbReference type="ARBA" id="ARBA00023125"/>
    </source>
</evidence>
<dbReference type="Gene3D" id="1.10.10.10">
    <property type="entry name" value="Winged helix-like DNA-binding domain superfamily/Winged helix DNA-binding domain"/>
    <property type="match status" value="1"/>
</dbReference>
<gene>
    <name evidence="5" type="ORF">FEM01_00300</name>
</gene>
<evidence type="ECO:0000259" key="4">
    <source>
        <dbReference type="PROSITE" id="PS50043"/>
    </source>
</evidence>
<dbReference type="EMBL" id="VAUO01000001">
    <property type="protein sequence ID" value="TLP64654.1"/>
    <property type="molecule type" value="Genomic_DNA"/>
</dbReference>
<dbReference type="Proteomes" id="UP000309819">
    <property type="component" value="Unassembled WGS sequence"/>
</dbReference>
<evidence type="ECO:0000313" key="5">
    <source>
        <dbReference type="EMBL" id="TLP64654.1"/>
    </source>
</evidence>
<dbReference type="InterPro" id="IPR016032">
    <property type="entry name" value="Sig_transdc_resp-reg_C-effctor"/>
</dbReference>
<dbReference type="AlphaFoldDB" id="A0A5R8ZGV1"/>
<keyword evidence="6" id="KW-1185">Reference proteome</keyword>
<dbReference type="Pfam" id="PF00196">
    <property type="entry name" value="GerE"/>
    <property type="match status" value="1"/>
</dbReference>
<evidence type="ECO:0000256" key="1">
    <source>
        <dbReference type="ARBA" id="ARBA00023015"/>
    </source>
</evidence>
<sequence length="220" mass="24384">MYPTSFHDFAQQCLGAFSHFVPDALAAVYRINAQREAHDFQLRGMQPRMHERYLEHYRDLDPLSPLACEAAGCTVMTLHQGLHRRPSTDNAIYLGFLQRHAVVDVVEVIAMDGACPVAGISLFRMAGTCAFSPQEQANLRSLQGLMQLAARSLAPDNALFDSLTAREQQIALLLRDGASNKVLARALGIGLATVKTHLINLFRKLQVASRTELVARLFVR</sequence>
<keyword evidence="2" id="KW-0238">DNA-binding</keyword>
<organism evidence="5 6">
    <name type="scientific">Pseudomonas mosselii</name>
    <dbReference type="NCBI Taxonomy" id="78327"/>
    <lineage>
        <taxon>Bacteria</taxon>
        <taxon>Pseudomonadati</taxon>
        <taxon>Pseudomonadota</taxon>
        <taxon>Gammaproteobacteria</taxon>
        <taxon>Pseudomonadales</taxon>
        <taxon>Pseudomonadaceae</taxon>
        <taxon>Pseudomonas</taxon>
    </lineage>
</organism>
<dbReference type="InterPro" id="IPR000792">
    <property type="entry name" value="Tscrpt_reg_LuxR_C"/>
</dbReference>
<dbReference type="SUPFAM" id="SSF46894">
    <property type="entry name" value="C-terminal effector domain of the bipartite response regulators"/>
    <property type="match status" value="1"/>
</dbReference>
<accession>A0A5R8ZGV1</accession>
<keyword evidence="3" id="KW-0804">Transcription</keyword>